<gene>
    <name evidence="1" type="ORF">SacmaDRAFT_2322</name>
</gene>
<dbReference type="STRING" id="882083.SacmaDRAFT_2322"/>
<dbReference type="Proteomes" id="UP000004926">
    <property type="component" value="Chromosome"/>
</dbReference>
<organism evidence="1 2">
    <name type="scientific">Saccharomonospora marina XMU15</name>
    <dbReference type="NCBI Taxonomy" id="882083"/>
    <lineage>
        <taxon>Bacteria</taxon>
        <taxon>Bacillati</taxon>
        <taxon>Actinomycetota</taxon>
        <taxon>Actinomycetes</taxon>
        <taxon>Pseudonocardiales</taxon>
        <taxon>Pseudonocardiaceae</taxon>
        <taxon>Saccharomonospora</taxon>
    </lineage>
</organism>
<dbReference type="EMBL" id="CM001439">
    <property type="protein sequence ID" value="EHR50573.1"/>
    <property type="molecule type" value="Genomic_DNA"/>
</dbReference>
<evidence type="ECO:0000313" key="1">
    <source>
        <dbReference type="EMBL" id="EHR50573.1"/>
    </source>
</evidence>
<dbReference type="eggNOG" id="ENOG50301EP">
    <property type="taxonomic scope" value="Bacteria"/>
</dbReference>
<protein>
    <submittedName>
        <fullName evidence="1">Uncharacterized protein</fullName>
    </submittedName>
</protein>
<dbReference type="AlphaFoldDB" id="H5WWL7"/>
<keyword evidence="2" id="KW-1185">Reference proteome</keyword>
<proteinExistence type="predicted"/>
<sequence>MLMLTVTPPLAVDDDQIWVLVASDAGAVDAARMAHIPGSDTFVAFPVEAFDTGGVLPTYRVNGECVTGFRWATTTDLAAHADLFTN</sequence>
<accession>H5WWL7</accession>
<name>H5WWL7_9PSEU</name>
<dbReference type="HOGENOM" id="CLU_2535223_0_0_11"/>
<reference evidence="1 2" key="1">
    <citation type="journal article" date="2012" name="Stand. Genomic Sci.">
        <title>Genome sequence of the ocean sediment bacterium Saccharomonospora marina type strain (XMU15(T)).</title>
        <authorList>
            <person name="Klenk H.P."/>
            <person name="Lu M."/>
            <person name="Lucas S."/>
            <person name="Lapidus A."/>
            <person name="Copeland A."/>
            <person name="Pitluck S."/>
            <person name="Goodwin L.A."/>
            <person name="Han C."/>
            <person name="Tapia R."/>
            <person name="Brambilla E.M."/>
            <person name="Potter G."/>
            <person name="Land M."/>
            <person name="Ivanova N."/>
            <person name="Rohde M."/>
            <person name="Goker M."/>
            <person name="Detter J.C."/>
            <person name="Li W.J."/>
            <person name="Kyrpides N.C."/>
            <person name="Woyke T."/>
        </authorList>
    </citation>
    <scope>NUCLEOTIDE SEQUENCE [LARGE SCALE GENOMIC DNA]</scope>
    <source>
        <strain evidence="1 2">XMU15</strain>
    </source>
</reference>
<evidence type="ECO:0000313" key="2">
    <source>
        <dbReference type="Proteomes" id="UP000004926"/>
    </source>
</evidence>